<keyword evidence="2" id="KW-1185">Reference proteome</keyword>
<gene>
    <name evidence="1" type="ORF">DFP90_1214</name>
</gene>
<dbReference type="RefSeq" id="WP_115939571.1">
    <property type="nucleotide sequence ID" value="NZ_QRDW01000021.1"/>
</dbReference>
<name>A0A3D9H2G2_9PROT</name>
<dbReference type="Proteomes" id="UP000256845">
    <property type="component" value="Unassembled WGS sequence"/>
</dbReference>
<organism evidence="1 2">
    <name type="scientific">Aestuariispira insulae</name>
    <dbReference type="NCBI Taxonomy" id="1461337"/>
    <lineage>
        <taxon>Bacteria</taxon>
        <taxon>Pseudomonadati</taxon>
        <taxon>Pseudomonadota</taxon>
        <taxon>Alphaproteobacteria</taxon>
        <taxon>Rhodospirillales</taxon>
        <taxon>Kiloniellaceae</taxon>
        <taxon>Aestuariispira</taxon>
    </lineage>
</organism>
<dbReference type="AlphaFoldDB" id="A0A3D9H2G2"/>
<proteinExistence type="predicted"/>
<dbReference type="EMBL" id="QRDW01000021">
    <property type="protein sequence ID" value="RED43693.1"/>
    <property type="molecule type" value="Genomic_DNA"/>
</dbReference>
<sequence>MIIDASAWPPHCRLVTRTENGGYEAVLRLEVLPNGQISVPDDAIFVPRDPAGAPEKEDVFLAGGGPDPDTVQEEADRWVSSIYIKESDIPDGALVLENRGRAGWTVADQLVQTGNGYIELAQGSVLLCPDFDEGGHQLVFCDQIKCSGMEEQSSFAASELIQDIEVNR</sequence>
<evidence type="ECO:0000313" key="1">
    <source>
        <dbReference type="EMBL" id="RED43693.1"/>
    </source>
</evidence>
<accession>A0A3D9H2G2</accession>
<evidence type="ECO:0000313" key="2">
    <source>
        <dbReference type="Proteomes" id="UP000256845"/>
    </source>
</evidence>
<comment type="caution">
    <text evidence="1">The sequence shown here is derived from an EMBL/GenBank/DDBJ whole genome shotgun (WGS) entry which is preliminary data.</text>
</comment>
<reference evidence="1 2" key="1">
    <citation type="submission" date="2018-07" db="EMBL/GenBank/DDBJ databases">
        <title>Genomic Encyclopedia of Type Strains, Phase III (KMG-III): the genomes of soil and plant-associated and newly described type strains.</title>
        <authorList>
            <person name="Whitman W."/>
        </authorList>
    </citation>
    <scope>NUCLEOTIDE SEQUENCE [LARGE SCALE GENOMIC DNA]</scope>
    <source>
        <strain evidence="1 2">CECT 8488</strain>
    </source>
</reference>
<protein>
    <submittedName>
        <fullName evidence="1">Uncharacterized protein</fullName>
    </submittedName>
</protein>